<dbReference type="Proteomes" id="UP000260812">
    <property type="component" value="Unassembled WGS sequence"/>
</dbReference>
<proteinExistence type="predicted"/>
<organism evidence="1 2">
    <name type="scientific">Eisenbergiella massiliensis</name>
    <dbReference type="NCBI Taxonomy" id="1720294"/>
    <lineage>
        <taxon>Bacteria</taxon>
        <taxon>Bacillati</taxon>
        <taxon>Bacillota</taxon>
        <taxon>Clostridia</taxon>
        <taxon>Lachnospirales</taxon>
        <taxon>Lachnospiraceae</taxon>
        <taxon>Eisenbergiella</taxon>
    </lineage>
</organism>
<accession>A0A3E3I702</accession>
<comment type="caution">
    <text evidence="1">The sequence shown here is derived from an EMBL/GenBank/DDBJ whole genome shotgun (WGS) entry which is preliminary data.</text>
</comment>
<protein>
    <submittedName>
        <fullName evidence="1">Uncharacterized protein</fullName>
    </submittedName>
</protein>
<keyword evidence="2" id="KW-1185">Reference proteome</keyword>
<sequence>MEPICGKVGARESLVDRNFFFLKQIHVCLQSGLAKASWIETIGNNAKHILPLSGLARALWLKIPSYVKWP</sequence>
<dbReference type="AlphaFoldDB" id="A0A3E3I702"/>
<reference evidence="1" key="1">
    <citation type="submission" date="2018-08" db="EMBL/GenBank/DDBJ databases">
        <title>A genome reference for cultivated species of the human gut microbiota.</title>
        <authorList>
            <person name="Zou Y."/>
            <person name="Xue W."/>
            <person name="Luo G."/>
        </authorList>
    </citation>
    <scope>NUCLEOTIDE SEQUENCE [LARGE SCALE GENOMIC DNA]</scope>
    <source>
        <strain evidence="1">TF05-5AC</strain>
    </source>
</reference>
<dbReference type="EMBL" id="QVLV01000005">
    <property type="protein sequence ID" value="RGE61821.1"/>
    <property type="molecule type" value="Genomic_DNA"/>
</dbReference>
<gene>
    <name evidence="1" type="ORF">DXC51_09770</name>
</gene>
<name>A0A3E3I702_9FIRM</name>
<evidence type="ECO:0000313" key="2">
    <source>
        <dbReference type="Proteomes" id="UP000260812"/>
    </source>
</evidence>
<evidence type="ECO:0000313" key="1">
    <source>
        <dbReference type="EMBL" id="RGE61821.1"/>
    </source>
</evidence>